<gene>
    <name evidence="3" type="primary">A08g509230.1_BraROA</name>
    <name evidence="3" type="ORF">IGI04_031619</name>
</gene>
<dbReference type="Proteomes" id="UP000823674">
    <property type="component" value="Chromosome A08"/>
</dbReference>
<evidence type="ECO:0000313" key="3">
    <source>
        <dbReference type="EMBL" id="KAG5390078.1"/>
    </source>
</evidence>
<comment type="caution">
    <text evidence="3">The sequence shown here is derived from an EMBL/GenBank/DDBJ whole genome shotgun (WGS) entry which is preliminary data.</text>
</comment>
<name>A0ABQ7LU31_BRACM</name>
<evidence type="ECO:0008006" key="5">
    <source>
        <dbReference type="Google" id="ProtNLM"/>
    </source>
</evidence>
<accession>A0ABQ7LU31</accession>
<evidence type="ECO:0000256" key="2">
    <source>
        <dbReference type="SAM" id="Phobius"/>
    </source>
</evidence>
<dbReference type="PANTHER" id="PTHR47165:SF4">
    <property type="entry name" value="OS03G0429900 PROTEIN"/>
    <property type="match status" value="1"/>
</dbReference>
<protein>
    <recommendedName>
        <fullName evidence="5">Replication factor A C-terminal domain-containing protein</fullName>
    </recommendedName>
</protein>
<evidence type="ECO:0000313" key="4">
    <source>
        <dbReference type="Proteomes" id="UP000823674"/>
    </source>
</evidence>
<organism evidence="3 4">
    <name type="scientific">Brassica rapa subsp. trilocularis</name>
    <dbReference type="NCBI Taxonomy" id="1813537"/>
    <lineage>
        <taxon>Eukaryota</taxon>
        <taxon>Viridiplantae</taxon>
        <taxon>Streptophyta</taxon>
        <taxon>Embryophyta</taxon>
        <taxon>Tracheophyta</taxon>
        <taxon>Spermatophyta</taxon>
        <taxon>Magnoliopsida</taxon>
        <taxon>eudicotyledons</taxon>
        <taxon>Gunneridae</taxon>
        <taxon>Pentapetalae</taxon>
        <taxon>rosids</taxon>
        <taxon>malvids</taxon>
        <taxon>Brassicales</taxon>
        <taxon>Brassicaceae</taxon>
        <taxon>Brassiceae</taxon>
        <taxon>Brassica</taxon>
    </lineage>
</organism>
<keyword evidence="2" id="KW-1133">Transmembrane helix</keyword>
<feature type="non-terminal residue" evidence="3">
    <location>
        <position position="596"/>
    </location>
</feature>
<proteinExistence type="predicted"/>
<evidence type="ECO:0000256" key="1">
    <source>
        <dbReference type="SAM" id="MobiDB-lite"/>
    </source>
</evidence>
<keyword evidence="2" id="KW-0472">Membrane</keyword>
<dbReference type="EMBL" id="JADBGQ010000007">
    <property type="protein sequence ID" value="KAG5390078.1"/>
    <property type="molecule type" value="Genomic_DNA"/>
</dbReference>
<feature type="transmembrane region" description="Helical" evidence="2">
    <location>
        <begin position="12"/>
        <end position="34"/>
    </location>
</feature>
<reference evidence="3 4" key="1">
    <citation type="submission" date="2021-03" db="EMBL/GenBank/DDBJ databases">
        <authorList>
            <person name="King G.J."/>
            <person name="Bancroft I."/>
            <person name="Baten A."/>
            <person name="Bloomfield J."/>
            <person name="Borpatragohain P."/>
            <person name="He Z."/>
            <person name="Irish N."/>
            <person name="Irwin J."/>
            <person name="Liu K."/>
            <person name="Mauleon R.P."/>
            <person name="Moore J."/>
            <person name="Morris R."/>
            <person name="Ostergaard L."/>
            <person name="Wang B."/>
            <person name="Wells R."/>
        </authorList>
    </citation>
    <scope>NUCLEOTIDE SEQUENCE [LARGE SCALE GENOMIC DNA]</scope>
    <source>
        <strain evidence="3">R-o-18</strain>
        <tissue evidence="3">Leaf</tissue>
    </source>
</reference>
<sequence length="596" mass="64352">MDSFCFSPSDFVYITLNPHFLLLLFIQLLIRVLFRLSLVAMSSNGSSISEKPKGVESDSSPGPIKPIGTPHVSSNHSIGDLHSKRDKGEASVTSGLTKLSGKTAVSSGVLIGVPMSKNPNGAIIHSTKAGVSSGVGGKSAVSSRVRGKAIVSAEVVAFKDVLIGLEMLLIDQEETVIQGFIPAGRIDTYLPHMRAGGLYRLNSFFGSHNKNLYSVAEPSFTVTFSSTSVLSDLTDSPVCFLEDRFRIHGYEEFDAACDLRGDLYDYVGHIKLVNGQVLSDSLMLDDAEIASSRRVLLHVQTHDGPVMKLYLWDKAASDFSEKFKASGGTARVVLVTTLNPKRFGGALALSSMTPSRVFLDKDVQTTEEYLTWMNANLSVANRVNADVVTKTETMTIGELLFYIQQEDAKVAWFECIATVADVVHGSSWYYIGCGVCHTKAAKGPTTLMCKKCGKPDIVGVPQYLAKISVYDNEDQASFVLLGDAGHELSGRKASELVASYFEANENVEDDHLVPVPQALIDTIGQTRKFIVKVSDHNLTGKTQALTVTKVLTPEDQEAEAQGTLQNGVADGDPSTCAGIVKRAADKVEAEDPKRAR</sequence>
<dbReference type="SUPFAM" id="SSF50249">
    <property type="entry name" value="Nucleic acid-binding proteins"/>
    <property type="match status" value="1"/>
</dbReference>
<dbReference type="InterPro" id="IPR012340">
    <property type="entry name" value="NA-bd_OB-fold"/>
</dbReference>
<keyword evidence="4" id="KW-1185">Reference proteome</keyword>
<feature type="region of interest" description="Disordered" evidence="1">
    <location>
        <begin position="44"/>
        <end position="86"/>
    </location>
</feature>
<dbReference type="Gene3D" id="2.40.50.140">
    <property type="entry name" value="Nucleic acid-binding proteins"/>
    <property type="match status" value="2"/>
</dbReference>
<dbReference type="PANTHER" id="PTHR47165">
    <property type="entry name" value="OS03G0429900 PROTEIN"/>
    <property type="match status" value="1"/>
</dbReference>
<keyword evidence="2" id="KW-0812">Transmembrane</keyword>